<feature type="transmembrane region" description="Helical" evidence="1">
    <location>
        <begin position="347"/>
        <end position="367"/>
    </location>
</feature>
<accession>A0AAJ5XAT6</accession>
<feature type="transmembrane region" description="Helical" evidence="1">
    <location>
        <begin position="117"/>
        <end position="135"/>
    </location>
</feature>
<name>A0AAJ5XAT6_9SPHN</name>
<feature type="transmembrane region" description="Helical" evidence="1">
    <location>
        <begin position="283"/>
        <end position="301"/>
    </location>
</feature>
<dbReference type="KEGG" id="acob:P0Y56_06575"/>
<organism evidence="2 3">
    <name type="scientific">Candidatus Andeanibacterium colombiense</name>
    <dbReference type="NCBI Taxonomy" id="3121345"/>
    <lineage>
        <taxon>Bacteria</taxon>
        <taxon>Pseudomonadati</taxon>
        <taxon>Pseudomonadota</taxon>
        <taxon>Alphaproteobacteria</taxon>
        <taxon>Sphingomonadales</taxon>
        <taxon>Sphingomonadaceae</taxon>
        <taxon>Candidatus Andeanibacterium</taxon>
    </lineage>
</organism>
<dbReference type="Proteomes" id="UP001218362">
    <property type="component" value="Chromosome"/>
</dbReference>
<proteinExistence type="predicted"/>
<keyword evidence="1" id="KW-1133">Transmembrane helix</keyword>
<evidence type="ECO:0000313" key="3">
    <source>
        <dbReference type="Proteomes" id="UP001218362"/>
    </source>
</evidence>
<feature type="transmembrane region" description="Helical" evidence="1">
    <location>
        <begin position="25"/>
        <end position="43"/>
    </location>
</feature>
<feature type="transmembrane region" description="Helical" evidence="1">
    <location>
        <begin position="308"/>
        <end position="327"/>
    </location>
</feature>
<keyword evidence="1" id="KW-0812">Transmembrane</keyword>
<evidence type="ECO:0000313" key="2">
    <source>
        <dbReference type="EMBL" id="WEK47957.1"/>
    </source>
</evidence>
<dbReference type="AlphaFoldDB" id="A0AAJ5XAT6"/>
<keyword evidence="1" id="KW-0472">Membrane</keyword>
<reference evidence="2" key="1">
    <citation type="submission" date="2023-03" db="EMBL/GenBank/DDBJ databases">
        <title>Andean soil-derived lignocellulolytic bacterial consortium as a source of novel taxa and putative plastic-active enzymes.</title>
        <authorList>
            <person name="Diaz-Garcia L."/>
            <person name="Chuvochina M."/>
            <person name="Feuerriegel G."/>
            <person name="Bunk B."/>
            <person name="Sproer C."/>
            <person name="Streit W.R."/>
            <person name="Rodriguez L.M."/>
            <person name="Overmann J."/>
            <person name="Jimenez D.J."/>
        </authorList>
    </citation>
    <scope>NUCLEOTIDE SEQUENCE</scope>
    <source>
        <strain evidence="2">MAG 26</strain>
    </source>
</reference>
<evidence type="ECO:0000256" key="1">
    <source>
        <dbReference type="SAM" id="Phobius"/>
    </source>
</evidence>
<sequence>MAADTETRPAASPAADARANDPRPALALLLVATVVTCAAGWLFKAECTFDGQWDNLELYAKGCYSDAFPFWRGHHLADGAIPYLDAPIEYPVLTGLLIFLDQRWTHAIFGSEAGDPAFVFVVSVANTGLALWIMQMLRGLRLSPGRLWAWALAPLLVLYLGHNWDLLAVALAVAAFVAAEKGRPVRACALAALGAAAKLFPVLLLPLIALRRLVAFKIGEVTVLAAVAIAVWAAVNLPVALAAPDNWWEFYKFSSERGGTTAAVWDLATHYQVFITDIPMRNLLSGLAFVAGMGAILHEGWPRYKDRLWLLFTPVLLWFIFTSKVYSPQFDIWVYPFILITARRWEPIALFVLGDIACYFMELWFFAGQLHGWPAVPMESVLCAAVIRAAAMGWLISDALRLPLPAWLEPDGSSPLPVPAPAS</sequence>
<dbReference type="EMBL" id="CP119316">
    <property type="protein sequence ID" value="WEK47957.1"/>
    <property type="molecule type" value="Genomic_DNA"/>
</dbReference>
<feature type="transmembrane region" description="Helical" evidence="1">
    <location>
        <begin position="221"/>
        <end position="243"/>
    </location>
</feature>
<feature type="transmembrane region" description="Helical" evidence="1">
    <location>
        <begin position="147"/>
        <end position="177"/>
    </location>
</feature>
<gene>
    <name evidence="2" type="ORF">P0Y56_06575</name>
</gene>
<protein>
    <recommendedName>
        <fullName evidence="4">DUF2029 domain-containing protein</fullName>
    </recommendedName>
</protein>
<evidence type="ECO:0008006" key="4">
    <source>
        <dbReference type="Google" id="ProtNLM"/>
    </source>
</evidence>
<feature type="transmembrane region" description="Helical" evidence="1">
    <location>
        <begin position="189"/>
        <end position="209"/>
    </location>
</feature>